<evidence type="ECO:0000256" key="3">
    <source>
        <dbReference type="ARBA" id="ARBA00022614"/>
    </source>
</evidence>
<dbReference type="PANTHER" id="PTHR46545:SF1">
    <property type="entry name" value="LEUCINE-RICH REPEAT-CONTAINING PROTEIN 51"/>
    <property type="match status" value="1"/>
</dbReference>
<comment type="subcellular location">
    <subcellularLocation>
        <location evidence="1">Cytoplasm</location>
    </subcellularLocation>
</comment>
<evidence type="ECO:0008006" key="7">
    <source>
        <dbReference type="Google" id="ProtNLM"/>
    </source>
</evidence>
<evidence type="ECO:0000256" key="4">
    <source>
        <dbReference type="ARBA" id="ARBA00022737"/>
    </source>
</evidence>
<sequence length="253" mass="28400">MANTSAMSPVKGQGDGGAAEGEGGVPGGGSPLLRAAAPKHTFQSTVSLMRNPQGPPLDYSFLEIKVIEELREVMPRTGFRKQPPETIEDETGAQVPNPLRDEWVAPPRDDLQVHGLKLGNNMLASLPPVFNIIIREIMDKPRNLSWIDLSFNQLEEVPQVLASYQMLNVVYLHSNRIRKLNSAKCLTELPSLRSLTLHGNPCEQTKNYRLFCMGMFKTIKSLDFTCVTTIDREKAETFYSRYLRNKERIRNGD</sequence>
<keyword evidence="3" id="KW-0433">Leucine-rich repeat</keyword>
<organism evidence="6">
    <name type="scientific">Hemiselmis andersenii</name>
    <name type="common">Cryptophyte alga</name>
    <dbReference type="NCBI Taxonomy" id="464988"/>
    <lineage>
        <taxon>Eukaryota</taxon>
        <taxon>Cryptophyceae</taxon>
        <taxon>Cryptomonadales</taxon>
        <taxon>Hemiselmidaceae</taxon>
        <taxon>Hemiselmis</taxon>
    </lineage>
</organism>
<feature type="region of interest" description="Disordered" evidence="5">
    <location>
        <begin position="80"/>
        <end position="102"/>
    </location>
</feature>
<name>A0A7S1DYU1_HEMAN</name>
<dbReference type="PANTHER" id="PTHR46545">
    <property type="entry name" value="LEUCINE-RICH REPEAT-CONTAINING PROTEIN 51"/>
    <property type="match status" value="1"/>
</dbReference>
<keyword evidence="2" id="KW-0963">Cytoplasm</keyword>
<evidence type="ECO:0000313" key="6">
    <source>
        <dbReference type="EMBL" id="CAD8961179.1"/>
    </source>
</evidence>
<keyword evidence="4" id="KW-0677">Repeat</keyword>
<evidence type="ECO:0000256" key="1">
    <source>
        <dbReference type="ARBA" id="ARBA00004496"/>
    </source>
</evidence>
<dbReference type="EMBL" id="HBFX01024545">
    <property type="protein sequence ID" value="CAD8961179.1"/>
    <property type="molecule type" value="Transcribed_RNA"/>
</dbReference>
<dbReference type="Pfam" id="PF14580">
    <property type="entry name" value="LRR_9"/>
    <property type="match status" value="1"/>
</dbReference>
<accession>A0A7S1DYU1</accession>
<dbReference type="AlphaFoldDB" id="A0A7S1DYU1"/>
<dbReference type="SUPFAM" id="SSF52075">
    <property type="entry name" value="Outer arm dynein light chain 1"/>
    <property type="match status" value="1"/>
</dbReference>
<proteinExistence type="predicted"/>
<reference evidence="6" key="1">
    <citation type="submission" date="2021-01" db="EMBL/GenBank/DDBJ databases">
        <authorList>
            <person name="Corre E."/>
            <person name="Pelletier E."/>
            <person name="Niang G."/>
            <person name="Scheremetjew M."/>
            <person name="Finn R."/>
            <person name="Kale V."/>
            <person name="Holt S."/>
            <person name="Cochrane G."/>
            <person name="Meng A."/>
            <person name="Brown T."/>
            <person name="Cohen L."/>
        </authorList>
    </citation>
    <scope>NUCLEOTIDE SEQUENCE</scope>
    <source>
        <strain evidence="6">CCMP644</strain>
    </source>
</reference>
<gene>
    <name evidence="6" type="ORF">HAND00432_LOCUS14979</name>
</gene>
<protein>
    <recommendedName>
        <fullName evidence="7">Leucine-rich repeat-containing protein 51</fullName>
    </recommendedName>
</protein>
<dbReference type="InterPro" id="IPR032675">
    <property type="entry name" value="LRR_dom_sf"/>
</dbReference>
<evidence type="ECO:0000256" key="5">
    <source>
        <dbReference type="SAM" id="MobiDB-lite"/>
    </source>
</evidence>
<evidence type="ECO:0000256" key="2">
    <source>
        <dbReference type="ARBA" id="ARBA00022490"/>
    </source>
</evidence>
<dbReference type="GO" id="GO:0005737">
    <property type="term" value="C:cytoplasm"/>
    <property type="evidence" value="ECO:0007669"/>
    <property type="project" value="UniProtKB-SubCell"/>
</dbReference>
<feature type="compositionally biased region" description="Gly residues" evidence="5">
    <location>
        <begin position="13"/>
        <end position="30"/>
    </location>
</feature>
<dbReference type="Gene3D" id="3.80.10.10">
    <property type="entry name" value="Ribonuclease Inhibitor"/>
    <property type="match status" value="1"/>
</dbReference>
<feature type="region of interest" description="Disordered" evidence="5">
    <location>
        <begin position="1"/>
        <end position="34"/>
    </location>
</feature>